<dbReference type="EMBL" id="CP003185">
    <property type="protein sequence ID" value="AFK94300.1"/>
    <property type="molecule type" value="Genomic_DNA"/>
</dbReference>
<name>I3WBU9_THESW</name>
<dbReference type="AlphaFoldDB" id="I3WBU9"/>
<organism evidence="2 3">
    <name type="scientific">Thermoanaerobacterium saccharolyticum (strain DSM 8691 / JW/SL-YS485)</name>
    <dbReference type="NCBI Taxonomy" id="1094508"/>
    <lineage>
        <taxon>Bacteria</taxon>
        <taxon>Bacillati</taxon>
        <taxon>Bacillota</taxon>
        <taxon>Clostridia</taxon>
        <taxon>Thermoanaerobacterales</taxon>
        <taxon>Thermoanaerobacteraceae</taxon>
        <taxon>Thermoanaerobacterium</taxon>
    </lineage>
</organism>
<keyword evidence="3" id="KW-1185">Reference proteome</keyword>
<dbReference type="PATRIC" id="fig|1094508.3.peg.2784"/>
<protein>
    <submittedName>
        <fullName evidence="2">Uncharacterized protein</fullName>
    </submittedName>
</protein>
<dbReference type="BioCyc" id="TSAC1094508:GLMA-2799-MONOMER"/>
<dbReference type="KEGG" id="tsh:Tsac_2753"/>
<sequence length="178" mass="20560">MLHFISLFLSEYINSLPKTFGIMTAITSAMLLIFPMGFEGISVFYMSIFGSIFGLLLVIPSTRILSIFWLMIGFTVAVVYDLYERKKHKEYIKEQEEYTKGLNKVLNDYNPVNIEITNKLGIEYQAVVTFNNGESANIRFINGRNVQYAILPDIYNKSKYHSEIKEMIKKSVLKNINE</sequence>
<geneLocation type="plasmid" evidence="2 3">
    <name>pMU3262</name>
</geneLocation>
<gene>
    <name evidence="2" type="ordered locus">Tsac_2753</name>
</gene>
<feature type="transmembrane region" description="Helical" evidence="1">
    <location>
        <begin position="20"/>
        <end position="38"/>
    </location>
</feature>
<keyword evidence="2" id="KW-0614">Plasmid</keyword>
<dbReference type="RefSeq" id="WP_014759571.1">
    <property type="nucleotide sequence ID" value="NC_017998.1"/>
</dbReference>
<keyword evidence="1" id="KW-1133">Transmembrane helix</keyword>
<keyword evidence="1" id="KW-0472">Membrane</keyword>
<feature type="transmembrane region" description="Helical" evidence="1">
    <location>
        <begin position="43"/>
        <end position="60"/>
    </location>
</feature>
<accession>I3WBU9</accession>
<reference evidence="2 3" key="1">
    <citation type="journal article" date="2014" name="Appl. Environ. Microbiol.">
        <title>Profile of Secreted Hydrolases, Associated Proteins, and SlpA in Thermoanaerobacterium saccharolyticum during the Degradation of Hemicellulose.</title>
        <authorList>
            <person name="Currie D.H."/>
            <person name="Guss A.M."/>
            <person name="Herring C.D."/>
            <person name="Giannone R.J."/>
            <person name="Johnson C.M."/>
            <person name="Lankford P.K."/>
            <person name="Brown S.D."/>
            <person name="Hettich R.L."/>
            <person name="Lynd L.R."/>
        </authorList>
    </citation>
    <scope>NUCLEOTIDE SEQUENCE [LARGE SCALE GENOMIC DNA]</scope>
    <source>
        <strain evidence="3">DSM 8691 / JW/SL-YS485</strain>
    </source>
</reference>
<proteinExistence type="predicted"/>
<evidence type="ECO:0000256" key="1">
    <source>
        <dbReference type="SAM" id="Phobius"/>
    </source>
</evidence>
<keyword evidence="1" id="KW-0812">Transmembrane</keyword>
<feature type="transmembrane region" description="Helical" evidence="1">
    <location>
        <begin position="66"/>
        <end position="83"/>
    </location>
</feature>
<dbReference type="Proteomes" id="UP000006178">
    <property type="component" value="Plasmid pMU3262"/>
</dbReference>
<evidence type="ECO:0000313" key="2">
    <source>
        <dbReference type="EMBL" id="AFK94300.1"/>
    </source>
</evidence>
<evidence type="ECO:0000313" key="3">
    <source>
        <dbReference type="Proteomes" id="UP000006178"/>
    </source>
</evidence>